<evidence type="ECO:0000256" key="2">
    <source>
        <dbReference type="ARBA" id="ARBA00004496"/>
    </source>
</evidence>
<dbReference type="AlphaFoldDB" id="A0A0K9Q4E9"/>
<reference evidence="7" key="1">
    <citation type="journal article" date="2016" name="Nature">
        <title>The genome of the seagrass Zostera marina reveals angiosperm adaptation to the sea.</title>
        <authorList>
            <person name="Olsen J.L."/>
            <person name="Rouze P."/>
            <person name="Verhelst B."/>
            <person name="Lin Y.-C."/>
            <person name="Bayer T."/>
            <person name="Collen J."/>
            <person name="Dattolo E."/>
            <person name="De Paoli E."/>
            <person name="Dittami S."/>
            <person name="Maumus F."/>
            <person name="Michel G."/>
            <person name="Kersting A."/>
            <person name="Lauritano C."/>
            <person name="Lohaus R."/>
            <person name="Toepel M."/>
            <person name="Tonon T."/>
            <person name="Vanneste K."/>
            <person name="Amirebrahimi M."/>
            <person name="Brakel J."/>
            <person name="Bostroem C."/>
            <person name="Chovatia M."/>
            <person name="Grimwood J."/>
            <person name="Jenkins J.W."/>
            <person name="Jueterbock A."/>
            <person name="Mraz A."/>
            <person name="Stam W.T."/>
            <person name="Tice H."/>
            <person name="Bornberg-Bauer E."/>
            <person name="Green P.J."/>
            <person name="Pearson G.A."/>
            <person name="Procaccini G."/>
            <person name="Duarte C.M."/>
            <person name="Schmutz J."/>
            <person name="Reusch T.B.H."/>
            <person name="Van de Peer Y."/>
        </authorList>
    </citation>
    <scope>NUCLEOTIDE SEQUENCE [LARGE SCALE GENOMIC DNA]</scope>
    <source>
        <strain evidence="7">cv. Finnish</strain>
    </source>
</reference>
<comment type="caution">
    <text evidence="6">The sequence shown here is derived from an EMBL/GenBank/DDBJ whole genome shotgun (WGS) entry which is preliminary data.</text>
</comment>
<dbReference type="InterPro" id="IPR011993">
    <property type="entry name" value="PH-like_dom_sf"/>
</dbReference>
<keyword evidence="7" id="KW-1185">Reference proteome</keyword>
<comment type="subcellular location">
    <subcellularLocation>
        <location evidence="2">Cytoplasm</location>
    </subcellularLocation>
    <subcellularLocation>
        <location evidence="1">Nucleus</location>
    </subcellularLocation>
</comment>
<proteinExistence type="inferred from homology"/>
<dbReference type="GO" id="GO:0045292">
    <property type="term" value="P:mRNA cis splicing, via spliceosome"/>
    <property type="evidence" value="ECO:0000318"/>
    <property type="project" value="GO_Central"/>
</dbReference>
<dbReference type="PANTHER" id="PTHR21399">
    <property type="entry name" value="CHLORIDE CONDUCTANCE REGULATORY PROTEIN ICLN"/>
    <property type="match status" value="1"/>
</dbReference>
<evidence type="ECO:0000256" key="5">
    <source>
        <dbReference type="ARBA" id="ARBA00023242"/>
    </source>
</evidence>
<organism evidence="6 7">
    <name type="scientific">Zostera marina</name>
    <name type="common">Eelgrass</name>
    <dbReference type="NCBI Taxonomy" id="29655"/>
    <lineage>
        <taxon>Eukaryota</taxon>
        <taxon>Viridiplantae</taxon>
        <taxon>Streptophyta</taxon>
        <taxon>Embryophyta</taxon>
        <taxon>Tracheophyta</taxon>
        <taxon>Spermatophyta</taxon>
        <taxon>Magnoliopsida</taxon>
        <taxon>Liliopsida</taxon>
        <taxon>Zosteraceae</taxon>
        <taxon>Zostera</taxon>
    </lineage>
</organism>
<keyword evidence="5" id="KW-0539">Nucleus</keyword>
<dbReference type="GO" id="GO:0000387">
    <property type="term" value="P:spliceosomal snRNP assembly"/>
    <property type="evidence" value="ECO:0000318"/>
    <property type="project" value="GO_Central"/>
</dbReference>
<dbReference type="GO" id="GO:0005886">
    <property type="term" value="C:plasma membrane"/>
    <property type="evidence" value="ECO:0007669"/>
    <property type="project" value="InterPro"/>
</dbReference>
<evidence type="ECO:0000256" key="4">
    <source>
        <dbReference type="ARBA" id="ARBA00022490"/>
    </source>
</evidence>
<sequence length="228" mass="25398">MASGLRLFRDRVGNQLTADPVLDASGGEKLMHVEPSVVISLGNRLVEAAGTLYVTTKQVVWLSEADVNMGYALDFLSISLHAVSTDPKTFAFPCIYIQIDSDCADESSDDSECEDIQNMEHTDFLKKITELRLGPSNPNNLNTLFNVLCDCAELNPDVVPEQDENNEWNFGGNQMSFDDSEWMMSENASLPIGLSDEQQILSRTLQELNMNDQRFEDAEESENMADKS</sequence>
<dbReference type="GO" id="GO:0034709">
    <property type="term" value="C:methylosome"/>
    <property type="evidence" value="ECO:0007669"/>
    <property type="project" value="InterPro"/>
</dbReference>
<dbReference type="InterPro" id="IPR003521">
    <property type="entry name" value="ICln"/>
</dbReference>
<keyword evidence="4" id="KW-0963">Cytoplasm</keyword>
<dbReference type="PANTHER" id="PTHR21399:SF0">
    <property type="entry name" value="METHYLOSOME SUBUNIT PICLN"/>
    <property type="match status" value="1"/>
</dbReference>
<evidence type="ECO:0000256" key="3">
    <source>
        <dbReference type="ARBA" id="ARBA00007054"/>
    </source>
</evidence>
<dbReference type="GO" id="GO:0034715">
    <property type="term" value="C:pICln-Sm protein complex"/>
    <property type="evidence" value="ECO:0000318"/>
    <property type="project" value="GO_Central"/>
</dbReference>
<dbReference type="GO" id="GO:0005829">
    <property type="term" value="C:cytosol"/>
    <property type="evidence" value="ECO:0000318"/>
    <property type="project" value="GO_Central"/>
</dbReference>
<dbReference type="Gene3D" id="2.30.29.30">
    <property type="entry name" value="Pleckstrin-homology domain (PH domain)/Phosphotyrosine-binding domain (PTB)"/>
    <property type="match status" value="1"/>
</dbReference>
<dbReference type="InterPro" id="IPR039924">
    <property type="entry name" value="ICln/Lot5/Saf5"/>
</dbReference>
<dbReference type="PRINTS" id="PR01348">
    <property type="entry name" value="ICLNCHANNEL"/>
</dbReference>
<dbReference type="OrthoDB" id="19714at2759"/>
<comment type="similarity">
    <text evidence="3">Belongs to the pICln (TC 1.A.47) family.</text>
</comment>
<dbReference type="GO" id="GO:0005681">
    <property type="term" value="C:spliceosomal complex"/>
    <property type="evidence" value="ECO:0000318"/>
    <property type="project" value="GO_Central"/>
</dbReference>
<dbReference type="Pfam" id="PF03517">
    <property type="entry name" value="Voldacs"/>
    <property type="match status" value="1"/>
</dbReference>
<dbReference type="STRING" id="29655.A0A0K9Q4E9"/>
<accession>A0A0K9Q4E9</accession>
<dbReference type="GO" id="GO:0006821">
    <property type="term" value="P:chloride transport"/>
    <property type="evidence" value="ECO:0007669"/>
    <property type="project" value="InterPro"/>
</dbReference>
<evidence type="ECO:0000313" key="6">
    <source>
        <dbReference type="EMBL" id="KMZ76133.1"/>
    </source>
</evidence>
<name>A0A0K9Q4E9_ZOSMR</name>
<dbReference type="GO" id="GO:0006884">
    <property type="term" value="P:cell volume homeostasis"/>
    <property type="evidence" value="ECO:0007669"/>
    <property type="project" value="InterPro"/>
</dbReference>
<dbReference type="EMBL" id="LFYR01000079">
    <property type="protein sequence ID" value="KMZ76133.1"/>
    <property type="molecule type" value="Genomic_DNA"/>
</dbReference>
<evidence type="ECO:0000256" key="1">
    <source>
        <dbReference type="ARBA" id="ARBA00004123"/>
    </source>
</evidence>
<evidence type="ECO:0000313" key="7">
    <source>
        <dbReference type="Proteomes" id="UP000036987"/>
    </source>
</evidence>
<dbReference type="OMA" id="HNPANSI"/>
<protein>
    <submittedName>
        <fullName evidence="6">Putative Methylosome subunit pICln</fullName>
    </submittedName>
</protein>
<dbReference type="Proteomes" id="UP000036987">
    <property type="component" value="Unassembled WGS sequence"/>
</dbReference>
<gene>
    <name evidence="6" type="ORF">ZOSMA_106G00380</name>
</gene>